<proteinExistence type="inferred from homology"/>
<organism evidence="4 5">
    <name type="scientific">Metarhizium album (strain ARSEF 1941)</name>
    <dbReference type="NCBI Taxonomy" id="1081103"/>
    <lineage>
        <taxon>Eukaryota</taxon>
        <taxon>Fungi</taxon>
        <taxon>Dikarya</taxon>
        <taxon>Ascomycota</taxon>
        <taxon>Pezizomycotina</taxon>
        <taxon>Sordariomycetes</taxon>
        <taxon>Hypocreomycetidae</taxon>
        <taxon>Hypocreales</taxon>
        <taxon>Clavicipitaceae</taxon>
        <taxon>Metarhizium</taxon>
    </lineage>
</organism>
<dbReference type="RefSeq" id="XP_040676670.1">
    <property type="nucleotide sequence ID" value="XM_040825243.1"/>
</dbReference>
<name>A0A0B2WPP1_METAS</name>
<dbReference type="EMBL" id="AZHE01000021">
    <property type="protein sequence ID" value="KHN95604.1"/>
    <property type="molecule type" value="Genomic_DNA"/>
</dbReference>
<comment type="caution">
    <text evidence="4">The sequence shown here is derived from an EMBL/GenBank/DDBJ whole genome shotgun (WGS) entry which is preliminary data.</text>
</comment>
<reference evidence="4 5" key="1">
    <citation type="journal article" date="2014" name="Proc. Natl. Acad. Sci. U.S.A.">
        <title>Trajectory and genomic determinants of fungal-pathogen speciation and host adaptation.</title>
        <authorList>
            <person name="Hu X."/>
            <person name="Xiao G."/>
            <person name="Zheng P."/>
            <person name="Shang Y."/>
            <person name="Su Y."/>
            <person name="Zhang X."/>
            <person name="Liu X."/>
            <person name="Zhan S."/>
            <person name="St Leger R.J."/>
            <person name="Wang C."/>
        </authorList>
    </citation>
    <scope>NUCLEOTIDE SEQUENCE [LARGE SCALE GENOMIC DNA]</scope>
    <source>
        <strain evidence="4 5">ARSEF 1941</strain>
    </source>
</reference>
<evidence type="ECO:0000256" key="2">
    <source>
        <dbReference type="ARBA" id="ARBA00022857"/>
    </source>
</evidence>
<comment type="similarity">
    <text evidence="1">Belongs to the NmrA-type oxidoreductase family.</text>
</comment>
<dbReference type="InterPro" id="IPR051164">
    <property type="entry name" value="NmrA-like_oxidored"/>
</dbReference>
<dbReference type="InterPro" id="IPR008030">
    <property type="entry name" value="NmrA-like"/>
</dbReference>
<dbReference type="HOGENOM" id="CLU_073157_0_0_1"/>
<dbReference type="PANTHER" id="PTHR42748">
    <property type="entry name" value="NITROGEN METABOLITE REPRESSION PROTEIN NMRA FAMILY MEMBER"/>
    <property type="match status" value="1"/>
</dbReference>
<sequence>MTRKICVTAVDGNTGFAIAELLLQHREFSRKIDSVVGLALEPKSERAQELKSMGATIIPHTLGRVKDMVKTLRDAGADTICLVPPAHKDKLDICVELVDAAKKAQVANVCLISSAGCDYADPTKQPRLREFIDLEALVLQSKGDASTPTGGSPCVIRAGFYAENLLLYAPQANEEGILPLPIGESHKFAPVALGDVAQVAAHVLTGKGKHGFDDKHRGQMMIVTGHELATAAGKALGTEMEFENISQAEAKRVLKAQSDSDQSELQYLLEYYSLVREGKTNYIATTAFHDVTESHPTEPDEFFRLYQTEFRPSKKVKHNHNHK</sequence>
<dbReference type="AlphaFoldDB" id="A0A0B2WPP1"/>
<dbReference type="GO" id="GO:0005634">
    <property type="term" value="C:nucleus"/>
    <property type="evidence" value="ECO:0007669"/>
    <property type="project" value="TreeGrafter"/>
</dbReference>
<evidence type="ECO:0000259" key="3">
    <source>
        <dbReference type="Pfam" id="PF05368"/>
    </source>
</evidence>
<evidence type="ECO:0000313" key="4">
    <source>
        <dbReference type="EMBL" id="KHN95604.1"/>
    </source>
</evidence>
<dbReference type="PANTHER" id="PTHR42748:SF22">
    <property type="entry name" value="NMRA-LIKE DOMAIN-CONTAINING PROTEIN"/>
    <property type="match status" value="1"/>
</dbReference>
<dbReference type="STRING" id="1081103.A0A0B2WPP1"/>
<protein>
    <submittedName>
        <fullName evidence="4">NAD(P)-binding domain protein</fullName>
    </submittedName>
</protein>
<dbReference type="GeneID" id="63740900"/>
<dbReference type="Proteomes" id="UP000030816">
    <property type="component" value="Unassembled WGS sequence"/>
</dbReference>
<evidence type="ECO:0000256" key="1">
    <source>
        <dbReference type="ARBA" id="ARBA00006328"/>
    </source>
</evidence>
<dbReference type="Pfam" id="PF05368">
    <property type="entry name" value="NmrA"/>
    <property type="match status" value="1"/>
</dbReference>
<evidence type="ECO:0000313" key="5">
    <source>
        <dbReference type="Proteomes" id="UP000030816"/>
    </source>
</evidence>
<dbReference type="OrthoDB" id="10254221at2759"/>
<keyword evidence="5" id="KW-1185">Reference proteome</keyword>
<accession>A0A0B2WPP1</accession>
<dbReference type="SUPFAM" id="SSF51735">
    <property type="entry name" value="NAD(P)-binding Rossmann-fold domains"/>
    <property type="match status" value="1"/>
</dbReference>
<dbReference type="InterPro" id="IPR036291">
    <property type="entry name" value="NAD(P)-bd_dom_sf"/>
</dbReference>
<feature type="domain" description="NmrA-like" evidence="3">
    <location>
        <begin position="2"/>
        <end position="304"/>
    </location>
</feature>
<keyword evidence="2" id="KW-0521">NADP</keyword>
<dbReference type="Gene3D" id="3.40.50.720">
    <property type="entry name" value="NAD(P)-binding Rossmann-like Domain"/>
    <property type="match status" value="1"/>
</dbReference>
<gene>
    <name evidence="4" type="ORF">MAM_06445</name>
</gene>